<protein>
    <submittedName>
        <fullName evidence="3">VCBS repeat-containing protein</fullName>
    </submittedName>
</protein>
<accession>L0KV48</accession>
<feature type="domain" description="RapA2 cadherin-like" evidence="2">
    <location>
        <begin position="264"/>
        <end position="344"/>
    </location>
</feature>
<evidence type="ECO:0000259" key="2">
    <source>
        <dbReference type="Pfam" id="PF17803"/>
    </source>
</evidence>
<dbReference type="eggNOG" id="COG3210">
    <property type="taxonomic scope" value="Bacteria"/>
</dbReference>
<dbReference type="STRING" id="754035.Mesau_05534"/>
<dbReference type="NCBIfam" id="TIGR01965">
    <property type="entry name" value="VCBS_repeat"/>
    <property type="match status" value="4"/>
</dbReference>
<dbReference type="GeneID" id="90992817"/>
<evidence type="ECO:0000313" key="4">
    <source>
        <dbReference type="Proteomes" id="UP000010998"/>
    </source>
</evidence>
<reference evidence="4" key="1">
    <citation type="submission" date="2012-02" db="EMBL/GenBank/DDBJ databases">
        <title>Complete sequence of Mesorhizobium australicum WSM2073.</title>
        <authorList>
            <person name="Lucas S."/>
            <person name="Han J."/>
            <person name="Lapidus A."/>
            <person name="Cheng J.-F."/>
            <person name="Goodwin L."/>
            <person name="Pitluck S."/>
            <person name="Peters L."/>
            <person name="Gu W."/>
            <person name="Detter J.C."/>
            <person name="Han C."/>
            <person name="Tapia R."/>
            <person name="Land M."/>
            <person name="Hauser L."/>
            <person name="Kyrpides N."/>
            <person name="Ivanova N."/>
            <person name="Pagani I."/>
            <person name="Reeve W.G."/>
            <person name="Howieson J.G."/>
            <person name="Tiwari R.P."/>
            <person name="O'Hara G.W."/>
            <person name="Atkins C.A."/>
            <person name="Ronson C.W."/>
            <person name="Nandasena K.G."/>
            <person name="Woyke T."/>
        </authorList>
    </citation>
    <scope>NUCLEOTIDE SEQUENCE [LARGE SCALE GENOMIC DNA]</scope>
    <source>
        <strain evidence="4">LMG 24608 / HAMBI 3006 / WSM2073</strain>
    </source>
</reference>
<gene>
    <name evidence="3" type="ordered locus">Mesau_05534</name>
</gene>
<evidence type="ECO:0000313" key="3">
    <source>
        <dbReference type="EMBL" id="AGB47839.1"/>
    </source>
</evidence>
<dbReference type="OrthoDB" id="6756629at2"/>
<dbReference type="Proteomes" id="UP000010998">
    <property type="component" value="Chromosome"/>
</dbReference>
<feature type="region of interest" description="Disordered" evidence="1">
    <location>
        <begin position="1"/>
        <end position="21"/>
    </location>
</feature>
<dbReference type="RefSeq" id="WP_015319212.1">
    <property type="nucleotide sequence ID" value="NC_019973.1"/>
</dbReference>
<evidence type="ECO:0000256" key="1">
    <source>
        <dbReference type="SAM" id="MobiDB-lite"/>
    </source>
</evidence>
<keyword evidence="4" id="KW-1185">Reference proteome</keyword>
<dbReference type="eggNOG" id="COG2931">
    <property type="taxonomic scope" value="Bacteria"/>
</dbReference>
<dbReference type="AlphaFoldDB" id="L0KV48"/>
<dbReference type="Gene3D" id="2.60.40.10">
    <property type="entry name" value="Immunoglobulins"/>
    <property type="match status" value="3"/>
</dbReference>
<name>L0KV48_MESAW</name>
<dbReference type="KEGG" id="mam:Mesau_05534"/>
<dbReference type="InterPro" id="IPR013783">
    <property type="entry name" value="Ig-like_fold"/>
</dbReference>
<dbReference type="Pfam" id="PF17803">
    <property type="entry name" value="Cadherin_4"/>
    <property type="match status" value="2"/>
</dbReference>
<dbReference type="InterPro" id="IPR010221">
    <property type="entry name" value="VCBS_dom"/>
</dbReference>
<dbReference type="InterPro" id="IPR040853">
    <property type="entry name" value="RapA2_cadherin-like"/>
</dbReference>
<dbReference type="HOGENOM" id="CLU_253116_0_0_5"/>
<feature type="domain" description="RapA2 cadherin-like" evidence="2">
    <location>
        <begin position="377"/>
        <end position="448"/>
    </location>
</feature>
<organism evidence="3 4">
    <name type="scientific">Mesorhizobium australicum (strain HAMBI 3006 / LMG 24608 / WSM2073)</name>
    <dbReference type="NCBI Taxonomy" id="754035"/>
    <lineage>
        <taxon>Bacteria</taxon>
        <taxon>Pseudomonadati</taxon>
        <taxon>Pseudomonadota</taxon>
        <taxon>Alphaproteobacteria</taxon>
        <taxon>Hyphomicrobiales</taxon>
        <taxon>Phyllobacteriaceae</taxon>
        <taxon>Mesorhizobium</taxon>
    </lineage>
</organism>
<dbReference type="EMBL" id="CP003358">
    <property type="protein sequence ID" value="AGB47839.1"/>
    <property type="molecule type" value="Genomic_DNA"/>
</dbReference>
<proteinExistence type="predicted"/>
<sequence>MATQVTGAGGTTASFSNTPQAKDDLFTSSTTGLNEDSSQPIFLNVMANDLGGNAKTLWSVDNGINNTGAMSGYSAADLLTQDSARSEIGSSDTSSNGAKIWITSDGLVGYDAATLTAAFKTQLQNLNAGQYLTDTFIYSIRLGNGTLSWATATVQFAGTNDAAVISGVSTGAVIEAGGVGNGVPGTPTASGTLTDTDVDNTPNTFQAVAAGHASDHGYGTYQMTTGGVWTYTLDNGNATVQALNVGDTTTDTFTAHTADGTAQVVTITIHGTNDAAVITGTANGAVTEAGGVANAIPGTPTASGDLNDTDVDNATDSWQTAPAGTASTGGLGTYQLGADGQWTYTLDNGNATVQALNVGDTTTDTFTAHTADGTAQVVTITIHGTNDAAVITGTANGAVTEANAAQSTGGTLVATDPDSSNAFVVQTNVAGSNGYGTFSIDATGHWTYAMGSAHNEFVGGTDYTDSITVATADGTSQVITVTIHGTNDAPVVDLNGASAGFSTTLNYTAGSAAAAIAPAGTVTDIDSINFGGGSLTVGFTANGALTDQLTIQNQAPGAGQITVSGNSVSYGGTLIGTFTGGTNGSNLVVTFNAAATQAAAQALADHILYANATSATIAKTVTYTLVDGDGTANGGADTSSVTATISVTGSDLTPPNVSISHQLSSSQQESTFTVHATDASGIQSVQLYDNASGAPVLIYTMTAAELAAGSVSGDYVHTFIDGAPPFPVSNSVHQISAVVTDNSSAHNSSTAVDSVTFKTNAGGGSSSKFTAPAGTSGEPINLALTDPSHEGALITVTVKDVPSGWTIDGAIHNADGSWTIQTNDLHGLTVTTPASFTGAAVLDVEMTWINADGTTGTASIADNVEAYAPGSPIFAWSGDDVLTGSHGNDLFVFSQPIGADTVHNFDAAADQIDLIGYNGLADFADLQTHIADDANGNAVIALGDGQSITLDGVHSGALTASNFVFDQTPVVNNSGTMTIGDGALLPLSGIINNSGLISLDSTGGDTLLQVIQHGVTLQGGGQILLSDSAANMISGTGPDVTLVNVDNTISGAGQLGGGMLSLDNQGTIIATGSHALIIDTGGSIVTNSGTLEATGSGGLTVAGGLANSGMLWANGGDIVIHGQVTGDGDATIGNLSKLEFGGASSTDVTFGHDAAGTLQLDDSFDYSGRIGGITNDDRLDLGDILFGAGTTAVYQANQDGSGGTLTVSDGTHGAALHLVGNYDANAFKLADDGQGHTVVSYNPAEFTLTGIGNGAISSDFVV</sequence>